<protein>
    <submittedName>
        <fullName evidence="1">Uncharacterized protein</fullName>
    </submittedName>
</protein>
<dbReference type="AlphaFoldDB" id="A0A843UYU5"/>
<name>A0A843UYU5_COLES</name>
<keyword evidence="2" id="KW-1185">Reference proteome</keyword>
<accession>A0A843UYU5</accession>
<proteinExistence type="predicted"/>
<dbReference type="Proteomes" id="UP000652761">
    <property type="component" value="Unassembled WGS sequence"/>
</dbReference>
<evidence type="ECO:0000313" key="1">
    <source>
        <dbReference type="EMBL" id="MQL88808.1"/>
    </source>
</evidence>
<organism evidence="1 2">
    <name type="scientific">Colocasia esculenta</name>
    <name type="common">Wild taro</name>
    <name type="synonym">Arum esculentum</name>
    <dbReference type="NCBI Taxonomy" id="4460"/>
    <lineage>
        <taxon>Eukaryota</taxon>
        <taxon>Viridiplantae</taxon>
        <taxon>Streptophyta</taxon>
        <taxon>Embryophyta</taxon>
        <taxon>Tracheophyta</taxon>
        <taxon>Spermatophyta</taxon>
        <taxon>Magnoliopsida</taxon>
        <taxon>Liliopsida</taxon>
        <taxon>Araceae</taxon>
        <taxon>Aroideae</taxon>
        <taxon>Colocasieae</taxon>
        <taxon>Colocasia</taxon>
    </lineage>
</organism>
<sequence>MLASMTVRPLIYQQVLEAQSADTDLEDVLQLHEVVLDKDSEGVLGSWTVALGALELGGGGVLAYEKALIGWIFTLSKRDGYVAASRSLGFYRNATSVTIVIASRRGTCRVQMNQACCGTLSRRALIATGSRVAFWILVVTSRICYSSLFAQCSALEGLSTRQVVTVTWDPQPHASVRASSLGGERAQVTDLEQKGKMVKLLSSGWVHVGQRWRGGSQRYAVVSLFFLPPRPFRVLGSLGGGHENQVLGLGRRIWLRTCIGETSQQQPGARRAEEARL</sequence>
<dbReference type="EMBL" id="NMUH01001091">
    <property type="protein sequence ID" value="MQL88808.1"/>
    <property type="molecule type" value="Genomic_DNA"/>
</dbReference>
<evidence type="ECO:0000313" key="2">
    <source>
        <dbReference type="Proteomes" id="UP000652761"/>
    </source>
</evidence>
<comment type="caution">
    <text evidence="1">The sequence shown here is derived from an EMBL/GenBank/DDBJ whole genome shotgun (WGS) entry which is preliminary data.</text>
</comment>
<gene>
    <name evidence="1" type="ORF">Taro_021370</name>
</gene>
<reference evidence="1" key="1">
    <citation type="submission" date="2017-07" db="EMBL/GenBank/DDBJ databases">
        <title>Taro Niue Genome Assembly and Annotation.</title>
        <authorList>
            <person name="Atibalentja N."/>
            <person name="Keating K."/>
            <person name="Fields C.J."/>
        </authorList>
    </citation>
    <scope>NUCLEOTIDE SEQUENCE</scope>
    <source>
        <strain evidence="1">Niue_2</strain>
        <tissue evidence="1">Leaf</tissue>
    </source>
</reference>